<dbReference type="Proteomes" id="UP000244224">
    <property type="component" value="Unassembled WGS sequence"/>
</dbReference>
<organism evidence="1 2">
    <name type="scientific">Gemmobacter caeni</name>
    <dbReference type="NCBI Taxonomy" id="589035"/>
    <lineage>
        <taxon>Bacteria</taxon>
        <taxon>Pseudomonadati</taxon>
        <taxon>Pseudomonadota</taxon>
        <taxon>Alphaproteobacteria</taxon>
        <taxon>Rhodobacterales</taxon>
        <taxon>Paracoccaceae</taxon>
        <taxon>Gemmobacter</taxon>
    </lineage>
</organism>
<comment type="caution">
    <text evidence="1">The sequence shown here is derived from an EMBL/GenBank/DDBJ whole genome shotgun (WGS) entry which is preliminary data.</text>
</comment>
<protein>
    <submittedName>
        <fullName evidence="1">Uncharacterized protein</fullName>
    </submittedName>
</protein>
<dbReference type="OrthoDB" id="9906791at2"/>
<sequence>MDGPMLCKLMETSYHAARDLLLQAAREMDEAGSAARQGNPTLARGIAVGAEADLLKAIDLVKAVGALQRLG</sequence>
<evidence type="ECO:0000313" key="1">
    <source>
        <dbReference type="EMBL" id="PTX37871.1"/>
    </source>
</evidence>
<keyword evidence="2" id="KW-1185">Reference proteome</keyword>
<accession>A0A2T6A217</accession>
<dbReference type="AlphaFoldDB" id="A0A2T6A217"/>
<dbReference type="RefSeq" id="WP_108131007.1">
    <property type="nucleotide sequence ID" value="NZ_QBKP01000047.1"/>
</dbReference>
<evidence type="ECO:0000313" key="2">
    <source>
        <dbReference type="Proteomes" id="UP000244224"/>
    </source>
</evidence>
<dbReference type="EMBL" id="QBKP01000047">
    <property type="protein sequence ID" value="PTX37871.1"/>
    <property type="molecule type" value="Genomic_DNA"/>
</dbReference>
<reference evidence="1 2" key="1">
    <citation type="submission" date="2018-04" db="EMBL/GenBank/DDBJ databases">
        <title>Genomic Encyclopedia of Archaeal and Bacterial Type Strains, Phase II (KMG-II): from individual species to whole genera.</title>
        <authorList>
            <person name="Goeker M."/>
        </authorList>
    </citation>
    <scope>NUCLEOTIDE SEQUENCE [LARGE SCALE GENOMIC DNA]</scope>
    <source>
        <strain evidence="1 2">DSM 21823</strain>
    </source>
</reference>
<proteinExistence type="predicted"/>
<name>A0A2T6A217_9RHOB</name>
<gene>
    <name evidence="1" type="ORF">C8N34_1473</name>
</gene>